<gene>
    <name evidence="5" type="ORF">J3492_00105</name>
</gene>
<name>A0ABS3NJP1_9GAMM</name>
<protein>
    <submittedName>
        <fullName evidence="5">TraR/DksA C4-type zinc finger protein</fullName>
    </submittedName>
</protein>
<sequence>MADDIDRANTSIDAEMKARLRALPVFDVPSLSECMQCGEEIPSKRRALGGVSRCIDCQTVYEKRK</sequence>
<evidence type="ECO:0000256" key="2">
    <source>
        <dbReference type="ARBA" id="ARBA00022771"/>
    </source>
</evidence>
<evidence type="ECO:0000256" key="3">
    <source>
        <dbReference type="ARBA" id="ARBA00022833"/>
    </source>
</evidence>
<dbReference type="PANTHER" id="PTHR38777:SF1">
    <property type="entry name" value="DNAK SUPPRESSOR PROTEIN"/>
    <property type="match status" value="1"/>
</dbReference>
<dbReference type="RefSeq" id="WP_207988478.1">
    <property type="nucleotide sequence ID" value="NZ_JAGBKM010000001.1"/>
</dbReference>
<accession>A0ABS3NJP1</accession>
<dbReference type="PANTHER" id="PTHR38777">
    <property type="entry name" value="FELS-2 PROPHAGE PROTEIN"/>
    <property type="match status" value="1"/>
</dbReference>
<dbReference type="Proteomes" id="UP000664554">
    <property type="component" value="Unassembled WGS sequence"/>
</dbReference>
<keyword evidence="2" id="KW-0863">Zinc-finger</keyword>
<dbReference type="Pfam" id="PF01258">
    <property type="entry name" value="zf-dskA_traR"/>
    <property type="match status" value="1"/>
</dbReference>
<organism evidence="5 6">
    <name type="scientific">Psychrobacter coccoides</name>
    <dbReference type="NCBI Taxonomy" id="2818440"/>
    <lineage>
        <taxon>Bacteria</taxon>
        <taxon>Pseudomonadati</taxon>
        <taxon>Pseudomonadota</taxon>
        <taxon>Gammaproteobacteria</taxon>
        <taxon>Moraxellales</taxon>
        <taxon>Moraxellaceae</taxon>
        <taxon>Psychrobacter</taxon>
    </lineage>
</organism>
<feature type="domain" description="Zinc finger DksA/TraR C4-type" evidence="4">
    <location>
        <begin position="32"/>
        <end position="63"/>
    </location>
</feature>
<evidence type="ECO:0000259" key="4">
    <source>
        <dbReference type="Pfam" id="PF01258"/>
    </source>
</evidence>
<keyword evidence="6" id="KW-1185">Reference proteome</keyword>
<dbReference type="InterPro" id="IPR000962">
    <property type="entry name" value="Znf_DskA_TraR"/>
</dbReference>
<keyword evidence="1" id="KW-0479">Metal-binding</keyword>
<evidence type="ECO:0000313" key="5">
    <source>
        <dbReference type="EMBL" id="MBO1529615.1"/>
    </source>
</evidence>
<reference evidence="5 6" key="1">
    <citation type="submission" date="2021-03" db="EMBL/GenBank/DDBJ databases">
        <authorList>
            <person name="Shang D.-D."/>
            <person name="Du Z.-J."/>
            <person name="Chen G.-J."/>
        </authorList>
    </citation>
    <scope>NUCLEOTIDE SEQUENCE [LARGE SCALE GENOMIC DNA]</scope>
    <source>
        <strain evidence="5 6">F1192</strain>
    </source>
</reference>
<evidence type="ECO:0000313" key="6">
    <source>
        <dbReference type="Proteomes" id="UP000664554"/>
    </source>
</evidence>
<proteinExistence type="predicted"/>
<comment type="caution">
    <text evidence="5">The sequence shown here is derived from an EMBL/GenBank/DDBJ whole genome shotgun (WGS) entry which is preliminary data.</text>
</comment>
<keyword evidence="3" id="KW-0862">Zinc</keyword>
<evidence type="ECO:0000256" key="1">
    <source>
        <dbReference type="ARBA" id="ARBA00022723"/>
    </source>
</evidence>
<dbReference type="EMBL" id="JAGBKM010000001">
    <property type="protein sequence ID" value="MBO1529615.1"/>
    <property type="molecule type" value="Genomic_DNA"/>
</dbReference>